<organism evidence="3 4">
    <name type="scientific">Hesseltinella vesiculosa</name>
    <dbReference type="NCBI Taxonomy" id="101127"/>
    <lineage>
        <taxon>Eukaryota</taxon>
        <taxon>Fungi</taxon>
        <taxon>Fungi incertae sedis</taxon>
        <taxon>Mucoromycota</taxon>
        <taxon>Mucoromycotina</taxon>
        <taxon>Mucoromycetes</taxon>
        <taxon>Mucorales</taxon>
        <taxon>Cunninghamellaceae</taxon>
        <taxon>Hesseltinella</taxon>
    </lineage>
</organism>
<name>A0A1X2GNW1_9FUNG</name>
<evidence type="ECO:0000313" key="3">
    <source>
        <dbReference type="EMBL" id="ORX58114.1"/>
    </source>
</evidence>
<feature type="region of interest" description="Disordered" evidence="1">
    <location>
        <begin position="294"/>
        <end position="319"/>
    </location>
</feature>
<feature type="compositionally biased region" description="Acidic residues" evidence="1">
    <location>
        <begin position="295"/>
        <end position="319"/>
    </location>
</feature>
<dbReference type="Pfam" id="PF22749">
    <property type="entry name" value="Arb2"/>
    <property type="match status" value="1"/>
</dbReference>
<sequence>MFRGKRKEKKVRDPIPTTLDGFNYYIKPDGSIRSKSTDLVGDIVEEKLQAEPLNFQKVTVPVSANVAKNDPHTYVYMTPKALTTTGKLLLLIPGIGTRVGQWNRRVMCDHSINDGSVLNVVEEAQELGYEVVIFNPNGTLWYDNRSHYEPPTRGPQKWIDVPENTNPEEHCLYVFDQFIREAKASKIGVMALGWGGICFMELLNHHFDTIKKKVVGVSLANSTHTIGTLNGEERRTWLHDHVVNWTLNEEVASRYSDAQYGCACQTAVVELPDYVIWKYAHKMLKFIQVKMSEPVSDDEEEDPVDDPETIEDDPTLTVE</sequence>
<accession>A0A1X2GNW1</accession>
<feature type="domain" description="Arb2" evidence="2">
    <location>
        <begin position="22"/>
        <end position="250"/>
    </location>
</feature>
<dbReference type="GO" id="GO:0035197">
    <property type="term" value="F:siRNA binding"/>
    <property type="evidence" value="ECO:0007669"/>
    <property type="project" value="TreeGrafter"/>
</dbReference>
<dbReference type="OrthoDB" id="421951at2759"/>
<proteinExistence type="predicted"/>
<evidence type="ECO:0000313" key="4">
    <source>
        <dbReference type="Proteomes" id="UP000242146"/>
    </source>
</evidence>
<dbReference type="STRING" id="101127.A0A1X2GNW1"/>
<dbReference type="AlphaFoldDB" id="A0A1X2GNW1"/>
<dbReference type="GO" id="GO:0031048">
    <property type="term" value="P:regulatory ncRNA-mediated heterochromatin formation"/>
    <property type="evidence" value="ECO:0007669"/>
    <property type="project" value="TreeGrafter"/>
</dbReference>
<dbReference type="EMBL" id="MCGT01000007">
    <property type="protein sequence ID" value="ORX58114.1"/>
    <property type="molecule type" value="Genomic_DNA"/>
</dbReference>
<keyword evidence="4" id="KW-1185">Reference proteome</keyword>
<evidence type="ECO:0000256" key="1">
    <source>
        <dbReference type="SAM" id="MobiDB-lite"/>
    </source>
</evidence>
<gene>
    <name evidence="3" type="ORF">DM01DRAFT_1302089</name>
</gene>
<dbReference type="InterPro" id="IPR048263">
    <property type="entry name" value="Arb2"/>
</dbReference>
<reference evidence="3 4" key="1">
    <citation type="submission" date="2016-07" db="EMBL/GenBank/DDBJ databases">
        <title>Pervasive Adenine N6-methylation of Active Genes in Fungi.</title>
        <authorList>
            <consortium name="DOE Joint Genome Institute"/>
            <person name="Mondo S.J."/>
            <person name="Dannebaum R.O."/>
            <person name="Kuo R.C."/>
            <person name="Labutti K."/>
            <person name="Haridas S."/>
            <person name="Kuo A."/>
            <person name="Salamov A."/>
            <person name="Ahrendt S.R."/>
            <person name="Lipzen A."/>
            <person name="Sullivan W."/>
            <person name="Andreopoulos W.B."/>
            <person name="Clum A."/>
            <person name="Lindquist E."/>
            <person name="Daum C."/>
            <person name="Ramamoorthy G.K."/>
            <person name="Gryganskyi A."/>
            <person name="Culley D."/>
            <person name="Magnuson J.K."/>
            <person name="James T.Y."/>
            <person name="O'Malley M.A."/>
            <person name="Stajich J.E."/>
            <person name="Spatafora J.W."/>
            <person name="Visel A."/>
            <person name="Grigoriev I.V."/>
        </authorList>
    </citation>
    <scope>NUCLEOTIDE SEQUENCE [LARGE SCALE GENOMIC DNA]</scope>
    <source>
        <strain evidence="3 4">NRRL 3301</strain>
    </source>
</reference>
<dbReference type="PANTHER" id="PTHR21357">
    <property type="entry name" value="FAM172 FAMILY PROTEIN HOMOLOG CG10038"/>
    <property type="match status" value="1"/>
</dbReference>
<dbReference type="GO" id="GO:0005634">
    <property type="term" value="C:nucleus"/>
    <property type="evidence" value="ECO:0007669"/>
    <property type="project" value="TreeGrafter"/>
</dbReference>
<dbReference type="SUPFAM" id="SSF53474">
    <property type="entry name" value="alpha/beta-Hydrolases"/>
    <property type="match status" value="1"/>
</dbReference>
<dbReference type="Proteomes" id="UP000242146">
    <property type="component" value="Unassembled WGS sequence"/>
</dbReference>
<protein>
    <recommendedName>
        <fullName evidence="2">Arb2 domain-containing protein</fullName>
    </recommendedName>
</protein>
<dbReference type="InterPro" id="IPR053858">
    <property type="entry name" value="Arb2_dom"/>
</dbReference>
<evidence type="ECO:0000259" key="2">
    <source>
        <dbReference type="Pfam" id="PF22749"/>
    </source>
</evidence>
<comment type="caution">
    <text evidence="3">The sequence shown here is derived from an EMBL/GenBank/DDBJ whole genome shotgun (WGS) entry which is preliminary data.</text>
</comment>
<dbReference type="InterPro" id="IPR029058">
    <property type="entry name" value="AB_hydrolase_fold"/>
</dbReference>
<dbReference type="PANTHER" id="PTHR21357:SF4">
    <property type="entry name" value="FAM172 FAMILY PROTEIN HOMOLOG CG10038"/>
    <property type="match status" value="1"/>
</dbReference>